<comment type="subcellular location">
    <subcellularLocation>
        <location evidence="1">Membrane</location>
        <topology evidence="1">Multi-pass membrane protein</topology>
    </subcellularLocation>
</comment>
<evidence type="ECO:0000256" key="5">
    <source>
        <dbReference type="SAM" id="MobiDB-lite"/>
    </source>
</evidence>
<feature type="transmembrane region" description="Helical" evidence="6">
    <location>
        <begin position="105"/>
        <end position="131"/>
    </location>
</feature>
<dbReference type="AlphaFoldDB" id="A0ABD6DP91"/>
<organism evidence="7 8">
    <name type="scientific">Haloarchaeobius litoreus</name>
    <dbReference type="NCBI Taxonomy" id="755306"/>
    <lineage>
        <taxon>Archaea</taxon>
        <taxon>Methanobacteriati</taxon>
        <taxon>Methanobacteriota</taxon>
        <taxon>Stenosarchaea group</taxon>
        <taxon>Halobacteria</taxon>
        <taxon>Halobacteriales</taxon>
        <taxon>Halorubellaceae</taxon>
        <taxon>Haloarchaeobius</taxon>
    </lineage>
</organism>
<proteinExistence type="predicted"/>
<sequence>MKRPRRPTTDEEEGATEFEESRPGPSLLTERTLTGIFLHPLGLLSGVALPGIVYLTTDHPFTRENARNVLNWHLTYLCVLAAVLFGFALTFVVDAVLPDFAPFDWVVLVLLLVVVAGVFALAIMTLLTMVFSVVGMGKAIFGTAWEYPLAPDVLEWGRELTS</sequence>
<dbReference type="InterPro" id="IPR019109">
    <property type="entry name" value="MamF_MmsF"/>
</dbReference>
<keyword evidence="8" id="KW-1185">Reference proteome</keyword>
<protein>
    <submittedName>
        <fullName evidence="7">DUF4870 domain-containing protein</fullName>
    </submittedName>
</protein>
<comment type="caution">
    <text evidence="7">The sequence shown here is derived from an EMBL/GenBank/DDBJ whole genome shotgun (WGS) entry which is preliminary data.</text>
</comment>
<keyword evidence="2 6" id="KW-0812">Transmembrane</keyword>
<evidence type="ECO:0000256" key="6">
    <source>
        <dbReference type="SAM" id="Phobius"/>
    </source>
</evidence>
<dbReference type="EMBL" id="JBHUDO010000004">
    <property type="protein sequence ID" value="MFD1647590.1"/>
    <property type="molecule type" value="Genomic_DNA"/>
</dbReference>
<dbReference type="Pfam" id="PF09685">
    <property type="entry name" value="MamF_MmsF"/>
    <property type="match status" value="1"/>
</dbReference>
<keyword evidence="4 6" id="KW-0472">Membrane</keyword>
<evidence type="ECO:0000256" key="4">
    <source>
        <dbReference type="ARBA" id="ARBA00023136"/>
    </source>
</evidence>
<keyword evidence="3 6" id="KW-1133">Transmembrane helix</keyword>
<feature type="transmembrane region" description="Helical" evidence="6">
    <location>
        <begin position="69"/>
        <end position="93"/>
    </location>
</feature>
<dbReference type="Proteomes" id="UP001597034">
    <property type="component" value="Unassembled WGS sequence"/>
</dbReference>
<name>A0ABD6DP91_9EURY</name>
<evidence type="ECO:0000256" key="1">
    <source>
        <dbReference type="ARBA" id="ARBA00004141"/>
    </source>
</evidence>
<evidence type="ECO:0000313" key="7">
    <source>
        <dbReference type="EMBL" id="MFD1647590.1"/>
    </source>
</evidence>
<reference evidence="7 8" key="1">
    <citation type="journal article" date="2019" name="Int. J. Syst. Evol. Microbiol.">
        <title>The Global Catalogue of Microorganisms (GCM) 10K type strain sequencing project: providing services to taxonomists for standard genome sequencing and annotation.</title>
        <authorList>
            <consortium name="The Broad Institute Genomics Platform"/>
            <consortium name="The Broad Institute Genome Sequencing Center for Infectious Disease"/>
            <person name="Wu L."/>
            <person name="Ma J."/>
        </authorList>
    </citation>
    <scope>NUCLEOTIDE SEQUENCE [LARGE SCALE GENOMIC DNA]</scope>
    <source>
        <strain evidence="7 8">CGMCC 1.10390</strain>
    </source>
</reference>
<gene>
    <name evidence="7" type="ORF">ACFSBL_18010</name>
</gene>
<evidence type="ECO:0000256" key="2">
    <source>
        <dbReference type="ARBA" id="ARBA00022692"/>
    </source>
</evidence>
<dbReference type="RefSeq" id="WP_256401928.1">
    <property type="nucleotide sequence ID" value="NZ_JANHJR010000004.1"/>
</dbReference>
<feature type="transmembrane region" description="Helical" evidence="6">
    <location>
        <begin position="36"/>
        <end position="57"/>
    </location>
</feature>
<evidence type="ECO:0000313" key="8">
    <source>
        <dbReference type="Proteomes" id="UP001597034"/>
    </source>
</evidence>
<feature type="region of interest" description="Disordered" evidence="5">
    <location>
        <begin position="1"/>
        <end position="25"/>
    </location>
</feature>
<accession>A0ABD6DP91</accession>
<evidence type="ECO:0000256" key="3">
    <source>
        <dbReference type="ARBA" id="ARBA00022989"/>
    </source>
</evidence>